<dbReference type="InterPro" id="IPR006070">
    <property type="entry name" value="Sua5-like_dom"/>
</dbReference>
<dbReference type="PANTHER" id="PTHR17490">
    <property type="entry name" value="SUA5"/>
    <property type="match status" value="1"/>
</dbReference>
<dbReference type="SUPFAM" id="SSF55821">
    <property type="entry name" value="YrdC/RibB"/>
    <property type="match status" value="1"/>
</dbReference>
<keyword evidence="8" id="KW-0547">Nucleotide-binding</keyword>
<comment type="similarity">
    <text evidence="2">Belongs to the SUA5 family.</text>
</comment>
<evidence type="ECO:0000256" key="2">
    <source>
        <dbReference type="ARBA" id="ARBA00007663"/>
    </source>
</evidence>
<dbReference type="GO" id="GO:0000049">
    <property type="term" value="F:tRNA binding"/>
    <property type="evidence" value="ECO:0007669"/>
    <property type="project" value="TreeGrafter"/>
</dbReference>
<evidence type="ECO:0000256" key="7">
    <source>
        <dbReference type="ARBA" id="ARBA00022695"/>
    </source>
</evidence>
<dbReference type="GO" id="GO:0005524">
    <property type="term" value="F:ATP binding"/>
    <property type="evidence" value="ECO:0007669"/>
    <property type="project" value="UniProtKB-KW"/>
</dbReference>
<comment type="catalytic activity">
    <reaction evidence="11">
        <text>L-threonine + hydrogencarbonate + ATP = L-threonylcarbamoyladenylate + diphosphate + H2O</text>
        <dbReference type="Rhea" id="RHEA:36407"/>
        <dbReference type="ChEBI" id="CHEBI:15377"/>
        <dbReference type="ChEBI" id="CHEBI:17544"/>
        <dbReference type="ChEBI" id="CHEBI:30616"/>
        <dbReference type="ChEBI" id="CHEBI:33019"/>
        <dbReference type="ChEBI" id="CHEBI:57926"/>
        <dbReference type="ChEBI" id="CHEBI:73682"/>
        <dbReference type="EC" id="2.7.7.87"/>
    </reaction>
</comment>
<dbReference type="PROSITE" id="PS51163">
    <property type="entry name" value="YRDC"/>
    <property type="match status" value="1"/>
</dbReference>
<evidence type="ECO:0000256" key="8">
    <source>
        <dbReference type="ARBA" id="ARBA00022741"/>
    </source>
</evidence>
<protein>
    <recommendedName>
        <fullName evidence="10">L-threonylcarbamoyladenylate synthase</fullName>
        <ecNumber evidence="3">2.7.7.87</ecNumber>
    </recommendedName>
    <alternativeName>
        <fullName evidence="10">L-threonylcarbamoyladenylate synthase</fullName>
    </alternativeName>
</protein>
<dbReference type="PANTHER" id="PTHR17490:SF16">
    <property type="entry name" value="THREONYLCARBAMOYL-AMP SYNTHASE"/>
    <property type="match status" value="1"/>
</dbReference>
<dbReference type="RefSeq" id="WP_073077094.1">
    <property type="nucleotide sequence ID" value="NZ_FQXV01000004.1"/>
</dbReference>
<dbReference type="Proteomes" id="UP000183995">
    <property type="component" value="Unassembled WGS sequence"/>
</dbReference>
<dbReference type="InterPro" id="IPR017945">
    <property type="entry name" value="DHBP_synth_RibB-like_a/b_dom"/>
</dbReference>
<keyword evidence="5" id="KW-0808">Transferase</keyword>
<dbReference type="GO" id="GO:0008033">
    <property type="term" value="P:tRNA processing"/>
    <property type="evidence" value="ECO:0007669"/>
    <property type="project" value="UniProtKB-KW"/>
</dbReference>
<dbReference type="EMBL" id="FQXV01000004">
    <property type="protein sequence ID" value="SHH91069.1"/>
    <property type="molecule type" value="Genomic_DNA"/>
</dbReference>
<accession>A0A1M5WU03</accession>
<keyword evidence="9" id="KW-0067">ATP-binding</keyword>
<dbReference type="AlphaFoldDB" id="A0A1M5WU03"/>
<evidence type="ECO:0000259" key="12">
    <source>
        <dbReference type="PROSITE" id="PS51163"/>
    </source>
</evidence>
<keyword evidence="14" id="KW-1185">Reference proteome</keyword>
<dbReference type="STRING" id="1123282.SAMN02745823_01385"/>
<keyword evidence="4" id="KW-0963">Cytoplasm</keyword>
<keyword evidence="6" id="KW-0819">tRNA processing</keyword>
<evidence type="ECO:0000313" key="13">
    <source>
        <dbReference type="EMBL" id="SHH91069.1"/>
    </source>
</evidence>
<dbReference type="NCBIfam" id="TIGR00057">
    <property type="entry name" value="L-threonylcarbamoyladenylate synthase"/>
    <property type="match status" value="1"/>
</dbReference>
<evidence type="ECO:0000256" key="1">
    <source>
        <dbReference type="ARBA" id="ARBA00004496"/>
    </source>
</evidence>
<dbReference type="EC" id="2.7.7.87" evidence="3"/>
<dbReference type="GO" id="GO:0061710">
    <property type="term" value="F:L-threonylcarbamoyladenylate synthase"/>
    <property type="evidence" value="ECO:0007669"/>
    <property type="project" value="UniProtKB-EC"/>
</dbReference>
<dbReference type="OrthoDB" id="9814580at2"/>
<evidence type="ECO:0000256" key="6">
    <source>
        <dbReference type="ARBA" id="ARBA00022694"/>
    </source>
</evidence>
<reference evidence="13 14" key="1">
    <citation type="submission" date="2016-11" db="EMBL/GenBank/DDBJ databases">
        <authorList>
            <person name="Jaros S."/>
            <person name="Januszkiewicz K."/>
            <person name="Wedrychowicz H."/>
        </authorList>
    </citation>
    <scope>NUCLEOTIDE SEQUENCE [LARGE SCALE GENOMIC DNA]</scope>
    <source>
        <strain evidence="13 14">DSM 10068</strain>
    </source>
</reference>
<feature type="domain" description="YrdC-like" evidence="12">
    <location>
        <begin position="8"/>
        <end position="194"/>
    </location>
</feature>
<dbReference type="Gene3D" id="3.90.870.10">
    <property type="entry name" value="DHBP synthase"/>
    <property type="match status" value="1"/>
</dbReference>
<dbReference type="GO" id="GO:0006450">
    <property type="term" value="P:regulation of translational fidelity"/>
    <property type="evidence" value="ECO:0007669"/>
    <property type="project" value="TreeGrafter"/>
</dbReference>
<dbReference type="GO" id="GO:0005737">
    <property type="term" value="C:cytoplasm"/>
    <property type="evidence" value="ECO:0007669"/>
    <property type="project" value="UniProtKB-SubCell"/>
</dbReference>
<dbReference type="Pfam" id="PF01300">
    <property type="entry name" value="Sua5_yciO_yrdC"/>
    <property type="match status" value="1"/>
</dbReference>
<gene>
    <name evidence="13" type="ORF">SAMN02745823_01385</name>
</gene>
<keyword evidence="7" id="KW-0548">Nucleotidyltransferase</keyword>
<comment type="subcellular location">
    <subcellularLocation>
        <location evidence="1">Cytoplasm</location>
    </subcellularLocation>
</comment>
<organism evidence="13 14">
    <name type="scientific">Sporobacter termitidis DSM 10068</name>
    <dbReference type="NCBI Taxonomy" id="1123282"/>
    <lineage>
        <taxon>Bacteria</taxon>
        <taxon>Bacillati</taxon>
        <taxon>Bacillota</taxon>
        <taxon>Clostridia</taxon>
        <taxon>Eubacteriales</taxon>
        <taxon>Oscillospiraceae</taxon>
        <taxon>Sporobacter</taxon>
    </lineage>
</organism>
<evidence type="ECO:0000256" key="9">
    <source>
        <dbReference type="ARBA" id="ARBA00022840"/>
    </source>
</evidence>
<evidence type="ECO:0000256" key="4">
    <source>
        <dbReference type="ARBA" id="ARBA00022490"/>
    </source>
</evidence>
<name>A0A1M5WU03_9FIRM</name>
<proteinExistence type="inferred from homology"/>
<sequence length="209" mass="21520">MKTLLITDSDMAPAAEIIRGGGLVAVPTETVYGLAANGLDGAAVQRIYDVKNRPETKPISLLVTGMADVEKFCADIPDAAYALAGRFWPGPLTMVLKKRDNVPDIVTAGGATVGVRCPDHQKTLELIRLAGVPLAAPSANLSGAPSPKNVDDVLKVFNGKIACAVDGGQCTVGIESTIVDLADGPPKILRQGGLARAAIEAALSARPEG</sequence>
<dbReference type="InterPro" id="IPR050156">
    <property type="entry name" value="TC-AMP_synthase_SUA5"/>
</dbReference>
<evidence type="ECO:0000256" key="3">
    <source>
        <dbReference type="ARBA" id="ARBA00012584"/>
    </source>
</evidence>
<evidence type="ECO:0000256" key="5">
    <source>
        <dbReference type="ARBA" id="ARBA00022679"/>
    </source>
</evidence>
<evidence type="ECO:0000313" key="14">
    <source>
        <dbReference type="Proteomes" id="UP000183995"/>
    </source>
</evidence>
<evidence type="ECO:0000256" key="10">
    <source>
        <dbReference type="ARBA" id="ARBA00029774"/>
    </source>
</evidence>
<dbReference type="GO" id="GO:0003725">
    <property type="term" value="F:double-stranded RNA binding"/>
    <property type="evidence" value="ECO:0007669"/>
    <property type="project" value="InterPro"/>
</dbReference>
<evidence type="ECO:0000256" key="11">
    <source>
        <dbReference type="ARBA" id="ARBA00048366"/>
    </source>
</evidence>